<gene>
    <name evidence="1" type="ORF">LLY24_07575</name>
</gene>
<name>A0ABT2EC69_9GAMM</name>
<accession>A0ABT2EC69</accession>
<dbReference type="InterPro" id="IPR046901">
    <property type="entry name" value="ABC-3C_MC5"/>
</dbReference>
<dbReference type="Pfam" id="PF20291">
    <property type="entry name" value="MC5"/>
    <property type="match status" value="1"/>
</dbReference>
<sequence length="168" mass="19422">MLIYHPAFDANHCLYRIVSILHSANKTGVSWSLLRLLDFYYLFPAQLKEISPWPSQISKYKRLLKNIPQQYEDINNSPRVFYDLEKFQKTAVLELIAKGIVSKESFEADKLCLVDDALPPSFIAYMKSDEFFNKDEFKIITEALPMVGLNGPQGLKKRSGLMEYIYDA</sequence>
<dbReference type="EMBL" id="JAJISC010000003">
    <property type="protein sequence ID" value="MCS2609173.1"/>
    <property type="molecule type" value="Genomic_DNA"/>
</dbReference>
<dbReference type="Proteomes" id="UP001165542">
    <property type="component" value="Unassembled WGS sequence"/>
</dbReference>
<evidence type="ECO:0000313" key="1">
    <source>
        <dbReference type="EMBL" id="MCS2609173.1"/>
    </source>
</evidence>
<evidence type="ECO:0000313" key="2">
    <source>
        <dbReference type="Proteomes" id="UP001165542"/>
    </source>
</evidence>
<organism evidence="1 2">
    <name type="scientific">Halomonas dongshanensis</name>
    <dbReference type="NCBI Taxonomy" id="2890835"/>
    <lineage>
        <taxon>Bacteria</taxon>
        <taxon>Pseudomonadati</taxon>
        <taxon>Pseudomonadota</taxon>
        <taxon>Gammaproteobacteria</taxon>
        <taxon>Oceanospirillales</taxon>
        <taxon>Halomonadaceae</taxon>
        <taxon>Halomonas</taxon>
    </lineage>
</organism>
<comment type="caution">
    <text evidence="1">The sequence shown here is derived from an EMBL/GenBank/DDBJ whole genome shotgun (WGS) entry which is preliminary data.</text>
</comment>
<dbReference type="RefSeq" id="WP_259035679.1">
    <property type="nucleotide sequence ID" value="NZ_JAJISC010000003.1"/>
</dbReference>
<reference evidence="1" key="1">
    <citation type="submission" date="2021-11" db="EMBL/GenBank/DDBJ databases">
        <title>Halomonas sp., isolated from a coastal aquaculture zone in Dongshan Bay.</title>
        <authorList>
            <person name="Lin W."/>
        </authorList>
    </citation>
    <scope>NUCLEOTIDE SEQUENCE</scope>
    <source>
        <strain evidence="1">Yzlin-01</strain>
    </source>
</reference>
<protein>
    <submittedName>
        <fullName evidence="1">Uncharacterized protein</fullName>
    </submittedName>
</protein>
<keyword evidence="2" id="KW-1185">Reference proteome</keyword>
<proteinExistence type="predicted"/>